<sequence>MFSAVATFALLAGGIVSASAQSLSSGCQSTLAAVASSSDADCLNAAGLIPLALAGNNTSLVTPLNNWLTGLCSQTACTNSSLSAVVTNVTQGCSGDLASIGFNSDALPTVIADVQSFYPLVREVACLKDDSANELCVTEELNALQSAVGSLTINTITGLIPKVLAGGFSSLNLPNNATCNSCTKEAYNLINSQMPSIISSDDNSTISSSCGADFSNGAQPSGISQTAAGLSLSNGKNTNAAMSAFPMGSAVASLFALAAGFAALA</sequence>
<protein>
    <submittedName>
        <fullName evidence="1">Uncharacterized protein</fullName>
    </submittedName>
</protein>
<comment type="caution">
    <text evidence="1">The sequence shown here is derived from an EMBL/GenBank/DDBJ whole genome shotgun (WGS) entry which is preliminary data.</text>
</comment>
<name>A0ACB8T3F5_9AGAM</name>
<reference evidence="1" key="2">
    <citation type="journal article" date="2022" name="New Phytol.">
        <title>Evolutionary transition to the ectomycorrhizal habit in the genomes of a hyperdiverse lineage of mushroom-forming fungi.</title>
        <authorList>
            <person name="Looney B."/>
            <person name="Miyauchi S."/>
            <person name="Morin E."/>
            <person name="Drula E."/>
            <person name="Courty P.E."/>
            <person name="Kohler A."/>
            <person name="Kuo A."/>
            <person name="LaButti K."/>
            <person name="Pangilinan J."/>
            <person name="Lipzen A."/>
            <person name="Riley R."/>
            <person name="Andreopoulos W."/>
            <person name="He G."/>
            <person name="Johnson J."/>
            <person name="Nolan M."/>
            <person name="Tritt A."/>
            <person name="Barry K.W."/>
            <person name="Grigoriev I.V."/>
            <person name="Nagy L.G."/>
            <person name="Hibbett D."/>
            <person name="Henrissat B."/>
            <person name="Matheny P.B."/>
            <person name="Labbe J."/>
            <person name="Martin F.M."/>
        </authorList>
    </citation>
    <scope>NUCLEOTIDE SEQUENCE</scope>
    <source>
        <strain evidence="1">HHB10654</strain>
    </source>
</reference>
<accession>A0ACB8T3F5</accession>
<reference evidence="1" key="1">
    <citation type="submission" date="2021-03" db="EMBL/GenBank/DDBJ databases">
        <authorList>
            <consortium name="DOE Joint Genome Institute"/>
            <person name="Ahrendt S."/>
            <person name="Looney B.P."/>
            <person name="Miyauchi S."/>
            <person name="Morin E."/>
            <person name="Drula E."/>
            <person name="Courty P.E."/>
            <person name="Chicoki N."/>
            <person name="Fauchery L."/>
            <person name="Kohler A."/>
            <person name="Kuo A."/>
            <person name="Labutti K."/>
            <person name="Pangilinan J."/>
            <person name="Lipzen A."/>
            <person name="Riley R."/>
            <person name="Andreopoulos W."/>
            <person name="He G."/>
            <person name="Johnson J."/>
            <person name="Barry K.W."/>
            <person name="Grigoriev I.V."/>
            <person name="Nagy L."/>
            <person name="Hibbett D."/>
            <person name="Henrissat B."/>
            <person name="Matheny P.B."/>
            <person name="Labbe J."/>
            <person name="Martin F."/>
        </authorList>
    </citation>
    <scope>NUCLEOTIDE SEQUENCE</scope>
    <source>
        <strain evidence="1">HHB10654</strain>
    </source>
</reference>
<dbReference type="Proteomes" id="UP000814140">
    <property type="component" value="Unassembled WGS sequence"/>
</dbReference>
<evidence type="ECO:0000313" key="2">
    <source>
        <dbReference type="Proteomes" id="UP000814140"/>
    </source>
</evidence>
<evidence type="ECO:0000313" key="1">
    <source>
        <dbReference type="EMBL" id="KAI0062922.1"/>
    </source>
</evidence>
<keyword evidence="2" id="KW-1185">Reference proteome</keyword>
<proteinExistence type="predicted"/>
<dbReference type="EMBL" id="MU277205">
    <property type="protein sequence ID" value="KAI0062922.1"/>
    <property type="molecule type" value="Genomic_DNA"/>
</dbReference>
<organism evidence="1 2">
    <name type="scientific">Artomyces pyxidatus</name>
    <dbReference type="NCBI Taxonomy" id="48021"/>
    <lineage>
        <taxon>Eukaryota</taxon>
        <taxon>Fungi</taxon>
        <taxon>Dikarya</taxon>
        <taxon>Basidiomycota</taxon>
        <taxon>Agaricomycotina</taxon>
        <taxon>Agaricomycetes</taxon>
        <taxon>Russulales</taxon>
        <taxon>Auriscalpiaceae</taxon>
        <taxon>Artomyces</taxon>
    </lineage>
</organism>
<gene>
    <name evidence="1" type="ORF">BV25DRAFT_1838024</name>
</gene>